<proteinExistence type="predicted"/>
<organism evidence="2 3">
    <name type="scientific">Streptomyces olivaceiscleroticus</name>
    <dbReference type="NCBI Taxonomy" id="68245"/>
    <lineage>
        <taxon>Bacteria</taxon>
        <taxon>Bacillati</taxon>
        <taxon>Actinomycetota</taxon>
        <taxon>Actinomycetes</taxon>
        <taxon>Kitasatosporales</taxon>
        <taxon>Streptomycetaceae</taxon>
        <taxon>Streptomyces</taxon>
    </lineage>
</organism>
<accession>A0ABP3KZG2</accession>
<evidence type="ECO:0000256" key="1">
    <source>
        <dbReference type="SAM" id="MobiDB-lite"/>
    </source>
</evidence>
<keyword evidence="3" id="KW-1185">Reference proteome</keyword>
<dbReference type="EMBL" id="BAAABY010000045">
    <property type="protein sequence ID" value="GAA0487912.1"/>
    <property type="molecule type" value="Genomic_DNA"/>
</dbReference>
<protein>
    <submittedName>
        <fullName evidence="2">Uncharacterized protein</fullName>
    </submittedName>
</protein>
<reference evidence="3" key="1">
    <citation type="journal article" date="2019" name="Int. J. Syst. Evol. Microbiol.">
        <title>The Global Catalogue of Microorganisms (GCM) 10K type strain sequencing project: providing services to taxonomists for standard genome sequencing and annotation.</title>
        <authorList>
            <consortium name="The Broad Institute Genomics Platform"/>
            <consortium name="The Broad Institute Genome Sequencing Center for Infectious Disease"/>
            <person name="Wu L."/>
            <person name="Ma J."/>
        </authorList>
    </citation>
    <scope>NUCLEOTIDE SEQUENCE [LARGE SCALE GENOMIC DNA]</scope>
    <source>
        <strain evidence="3">JCM 4805</strain>
    </source>
</reference>
<sequence>MTTSALYGRLVDDAGLFPPEQLDMAAAVARHRADAADGDPVLSHRFLCPAGRLPELSAALAEDDRFRLGLISPLEWQTLVDAHRRISAEGRLRLVALEGPLPAGPDLVTAVRQAADALKNLPYGPPPGFPQHVEIPLTDGWEAALDELVTVGLAAKVRCGGVRAELFPSVAQLAAFVCACVRRGLPFKATAGLHHAVRYRDAVTGFTHHGFLNLLLAVCRAADGAAVDGVEAVLRSTDPVALAAEARAVTPALAARTRTVFTGYGSCSTREPLADLRALGLTGARPHPKTAKTAKTAKTSTDRELDA</sequence>
<gene>
    <name evidence="2" type="ORF">GCM10010361_61020</name>
</gene>
<comment type="caution">
    <text evidence="2">The sequence shown here is derived from an EMBL/GenBank/DDBJ whole genome shotgun (WGS) entry which is preliminary data.</text>
</comment>
<evidence type="ECO:0000313" key="2">
    <source>
        <dbReference type="EMBL" id="GAA0487912.1"/>
    </source>
</evidence>
<feature type="region of interest" description="Disordered" evidence="1">
    <location>
        <begin position="281"/>
        <end position="307"/>
    </location>
</feature>
<dbReference type="Proteomes" id="UP001500909">
    <property type="component" value="Unassembled WGS sequence"/>
</dbReference>
<name>A0ABP3KZG2_9ACTN</name>
<dbReference type="RefSeq" id="WP_346098550.1">
    <property type="nucleotide sequence ID" value="NZ_BAAABY010000045.1"/>
</dbReference>
<evidence type="ECO:0000313" key="3">
    <source>
        <dbReference type="Proteomes" id="UP001500909"/>
    </source>
</evidence>